<dbReference type="InterPro" id="IPR058365">
    <property type="entry name" value="DUF8052"/>
</dbReference>
<dbReference type="Proteomes" id="UP000614200">
    <property type="component" value="Unassembled WGS sequence"/>
</dbReference>
<comment type="caution">
    <text evidence="2">The sequence shown here is derived from an EMBL/GenBank/DDBJ whole genome shotgun (WGS) entry which is preliminary data.</text>
</comment>
<feature type="domain" description="DUF8052" evidence="1">
    <location>
        <begin position="14"/>
        <end position="158"/>
    </location>
</feature>
<reference evidence="2 3" key="1">
    <citation type="submission" date="2020-11" db="EMBL/GenBank/DDBJ databases">
        <title>Fusibacter basophilias sp. nov.</title>
        <authorList>
            <person name="Qiu D."/>
        </authorList>
    </citation>
    <scope>NUCLEOTIDE SEQUENCE [LARGE SCALE GENOMIC DNA]</scope>
    <source>
        <strain evidence="2 3">Q10-2</strain>
    </source>
</reference>
<sequence length="181" mass="20994">METMAKSIGFGPFLRESLSAYYDILSPQKSTCDFIAKYNERNCAYALKRDMVYYAFENNEVIFYEKVNTLTVEKIETIKAMFQNKYADFVEASSDHMATSMYYVIEVDLPQQSEIISAIKRFRFYRSIKWGLQGWVNGSIILMDTTAQKGYSNPFGKKELKRLLKLHGKFIDKIVSQTTSI</sequence>
<accession>A0ABR9ZXX0</accession>
<dbReference type="EMBL" id="JADKNH010000012">
    <property type="protein sequence ID" value="MBF4694998.1"/>
    <property type="molecule type" value="Genomic_DNA"/>
</dbReference>
<dbReference type="Pfam" id="PF26226">
    <property type="entry name" value="DUF8052"/>
    <property type="match status" value="1"/>
</dbReference>
<proteinExistence type="predicted"/>
<name>A0ABR9ZXX0_9FIRM</name>
<protein>
    <recommendedName>
        <fullName evidence="1">DUF8052 domain-containing protein</fullName>
    </recommendedName>
</protein>
<dbReference type="RefSeq" id="WP_194703241.1">
    <property type="nucleotide sequence ID" value="NZ_JADKNH010000012.1"/>
</dbReference>
<keyword evidence="3" id="KW-1185">Reference proteome</keyword>
<organism evidence="2 3">
    <name type="scientific">Fusibacter ferrireducens</name>
    <dbReference type="NCBI Taxonomy" id="2785058"/>
    <lineage>
        <taxon>Bacteria</taxon>
        <taxon>Bacillati</taxon>
        <taxon>Bacillota</taxon>
        <taxon>Clostridia</taxon>
        <taxon>Eubacteriales</taxon>
        <taxon>Eubacteriales Family XII. Incertae Sedis</taxon>
        <taxon>Fusibacter</taxon>
    </lineage>
</organism>
<evidence type="ECO:0000313" key="2">
    <source>
        <dbReference type="EMBL" id="MBF4694998.1"/>
    </source>
</evidence>
<evidence type="ECO:0000313" key="3">
    <source>
        <dbReference type="Proteomes" id="UP000614200"/>
    </source>
</evidence>
<evidence type="ECO:0000259" key="1">
    <source>
        <dbReference type="Pfam" id="PF26226"/>
    </source>
</evidence>
<gene>
    <name evidence="2" type="ORF">ISU02_18010</name>
</gene>